<dbReference type="PANTHER" id="PTHR11161">
    <property type="entry name" value="O-ACYLTRANSFERASE"/>
    <property type="match status" value="1"/>
</dbReference>
<dbReference type="Proteomes" id="UP001153292">
    <property type="component" value="Chromosome 19"/>
</dbReference>
<feature type="transmembrane region" description="Helical" evidence="1">
    <location>
        <begin position="444"/>
        <end position="460"/>
    </location>
</feature>
<feature type="transmembrane region" description="Helical" evidence="1">
    <location>
        <begin position="298"/>
        <end position="317"/>
    </location>
</feature>
<dbReference type="PANTHER" id="PTHR11161:SF22">
    <property type="entry name" value="ACYLTRANSFERASE 3 DOMAIN-CONTAINING PROTEIN-RELATED"/>
    <property type="match status" value="1"/>
</dbReference>
<evidence type="ECO:0000313" key="5">
    <source>
        <dbReference type="Proteomes" id="UP001153292"/>
    </source>
</evidence>
<evidence type="ECO:0000313" key="4">
    <source>
        <dbReference type="EMBL" id="CAH0682090.1"/>
    </source>
</evidence>
<feature type="chain" id="PRO_5047003629" description="Acyltransferase 3 domain-containing protein" evidence="2">
    <location>
        <begin position="17"/>
        <end position="630"/>
    </location>
</feature>
<feature type="transmembrane region" description="Helical" evidence="1">
    <location>
        <begin position="215"/>
        <end position="236"/>
    </location>
</feature>
<dbReference type="EMBL" id="OU963912">
    <property type="protein sequence ID" value="CAH0682090.1"/>
    <property type="molecule type" value="Genomic_DNA"/>
</dbReference>
<keyword evidence="5" id="KW-1185">Reference proteome</keyword>
<evidence type="ECO:0000256" key="2">
    <source>
        <dbReference type="SAM" id="SignalP"/>
    </source>
</evidence>
<accession>A0ABN8EAD2</accession>
<feature type="transmembrane region" description="Helical" evidence="1">
    <location>
        <begin position="389"/>
        <end position="409"/>
    </location>
</feature>
<dbReference type="InterPro" id="IPR002656">
    <property type="entry name" value="Acyl_transf_3_dom"/>
</dbReference>
<dbReference type="Pfam" id="PF01757">
    <property type="entry name" value="Acyl_transf_3"/>
    <property type="match status" value="1"/>
</dbReference>
<proteinExistence type="predicted"/>
<keyword evidence="2" id="KW-0732">Signal</keyword>
<feature type="transmembrane region" description="Helical" evidence="1">
    <location>
        <begin position="363"/>
        <end position="382"/>
    </location>
</feature>
<dbReference type="InterPro" id="IPR052728">
    <property type="entry name" value="O2_lipid_transport_reg"/>
</dbReference>
<feature type="transmembrane region" description="Helical" evidence="1">
    <location>
        <begin position="256"/>
        <end position="277"/>
    </location>
</feature>
<keyword evidence="1" id="KW-0812">Transmembrane</keyword>
<keyword evidence="1" id="KW-1133">Transmembrane helix</keyword>
<evidence type="ECO:0000256" key="1">
    <source>
        <dbReference type="SAM" id="Phobius"/>
    </source>
</evidence>
<evidence type="ECO:0000259" key="3">
    <source>
        <dbReference type="Pfam" id="PF01757"/>
    </source>
</evidence>
<organism evidence="4 5">
    <name type="scientific">Chilo suppressalis</name>
    <name type="common">Asiatic rice borer moth</name>
    <dbReference type="NCBI Taxonomy" id="168631"/>
    <lineage>
        <taxon>Eukaryota</taxon>
        <taxon>Metazoa</taxon>
        <taxon>Ecdysozoa</taxon>
        <taxon>Arthropoda</taxon>
        <taxon>Hexapoda</taxon>
        <taxon>Insecta</taxon>
        <taxon>Pterygota</taxon>
        <taxon>Neoptera</taxon>
        <taxon>Endopterygota</taxon>
        <taxon>Lepidoptera</taxon>
        <taxon>Glossata</taxon>
        <taxon>Ditrysia</taxon>
        <taxon>Pyraloidea</taxon>
        <taxon>Crambidae</taxon>
        <taxon>Crambinae</taxon>
        <taxon>Chilo</taxon>
    </lineage>
</organism>
<sequence length="630" mass="72367">MYRFIVFAVLFRNCLAVIYSMNETEYNRMPPLFALDDYSSCLEGGGGHYCVADFGLVGHTPLMHMIKEYSEYRLKHYNHTQIHRGICLTKTCQEFRIDPVFNSTRSTRMTLEACLNDTIYREYKLQAKVENLRYCKRSEDKRTLDGSDVAVGIVYLIIIGLNTLGTLYDECRKDKKSGNPYLLAFSLRRNWAKLVAPSGKNPDPRMSRLKVFHGLRSMTMICVLFSHTVLLIAYAYSDNPLFIERAYDDPLKQILFNGSLVVHTFFVTSSFLMAYNLQIASEKKNFSLMAWPQGILMRWLRLTPAYALVLATISTWMRHLGTGPLWDLVVVSESNACRQYWWAHLLYINNYVYKDAYCAPQTWYLAADTQLFCLGLLLCLAFKTLKSRLAAIGVVLSIGLIIVALHTYFEDLDAVVLQSPETYRNLYATDNTFRLSYIRGHTNLSTYCLGLTAGFLTYYWQNQKKQYNQRKYFRYLIWFCVPLGLIVILTGGFFYMDGWQPSLGARILYAVLYKPAFQFLVCCVIFGVIFKVETLIRGILEWRGFTWMGRVSYGTFLLHTLFQRGFVGGLPRTIYLTEYYVILLLSATIFLSFGGAALMFIMVESPIGSIIKLVTSGGRKKKTEGDAERA</sequence>
<reference evidence="4" key="1">
    <citation type="submission" date="2021-12" db="EMBL/GenBank/DDBJ databases">
        <authorList>
            <person name="King R."/>
        </authorList>
    </citation>
    <scope>NUCLEOTIDE SEQUENCE</scope>
</reference>
<feature type="transmembrane region" description="Helical" evidence="1">
    <location>
        <begin position="579"/>
        <end position="603"/>
    </location>
</feature>
<feature type="transmembrane region" description="Helical" evidence="1">
    <location>
        <begin position="149"/>
        <end position="168"/>
    </location>
</feature>
<gene>
    <name evidence="4" type="ORF">CHILSU_LOCUS4365</name>
</gene>
<feature type="domain" description="Acyltransferase 3" evidence="3">
    <location>
        <begin position="213"/>
        <end position="592"/>
    </location>
</feature>
<keyword evidence="1" id="KW-0472">Membrane</keyword>
<protein>
    <recommendedName>
        <fullName evidence="3">Acyltransferase 3 domain-containing protein</fullName>
    </recommendedName>
</protein>
<feature type="signal peptide" evidence="2">
    <location>
        <begin position="1"/>
        <end position="16"/>
    </location>
</feature>
<name>A0ABN8EAD2_CHISP</name>
<feature type="transmembrane region" description="Helical" evidence="1">
    <location>
        <begin position="472"/>
        <end position="495"/>
    </location>
</feature>
<feature type="transmembrane region" description="Helical" evidence="1">
    <location>
        <begin position="507"/>
        <end position="530"/>
    </location>
</feature>